<keyword evidence="3" id="KW-1185">Reference proteome</keyword>
<dbReference type="InterPro" id="IPR023210">
    <property type="entry name" value="NADP_OxRdtase_dom"/>
</dbReference>
<dbReference type="AlphaFoldDB" id="A0A1R4IVX4"/>
<dbReference type="RefSeq" id="WP_087136372.1">
    <property type="nucleotide sequence ID" value="NZ_FUKR01000022.1"/>
</dbReference>
<evidence type="ECO:0000313" key="3">
    <source>
        <dbReference type="Proteomes" id="UP000196778"/>
    </source>
</evidence>
<accession>A0A1R4IVX4</accession>
<dbReference type="Proteomes" id="UP000196778">
    <property type="component" value="Unassembled WGS sequence"/>
</dbReference>
<dbReference type="EC" id="1.1.1.122" evidence="2"/>
<evidence type="ECO:0000259" key="1">
    <source>
        <dbReference type="Pfam" id="PF00248"/>
    </source>
</evidence>
<dbReference type="PANTHER" id="PTHR43312">
    <property type="entry name" value="D-THREO-ALDOSE 1-DEHYDROGENASE"/>
    <property type="match status" value="1"/>
</dbReference>
<proteinExistence type="predicted"/>
<dbReference type="GO" id="GO:0047834">
    <property type="term" value="F:D-threo-aldose 1-dehydrogenase activity"/>
    <property type="evidence" value="ECO:0007669"/>
    <property type="project" value="UniProtKB-EC"/>
</dbReference>
<dbReference type="InterPro" id="IPR053135">
    <property type="entry name" value="AKR2_Oxidoreductase"/>
</dbReference>
<dbReference type="EMBL" id="FUKR01000022">
    <property type="protein sequence ID" value="SJN23992.1"/>
    <property type="molecule type" value="Genomic_DNA"/>
</dbReference>
<dbReference type="Pfam" id="PF00248">
    <property type="entry name" value="Aldo_ket_red"/>
    <property type="match status" value="1"/>
</dbReference>
<dbReference type="OrthoDB" id="9768851at2"/>
<dbReference type="SUPFAM" id="SSF51430">
    <property type="entry name" value="NAD(P)-linked oxidoreductase"/>
    <property type="match status" value="1"/>
</dbReference>
<keyword evidence="2" id="KW-0560">Oxidoreductase</keyword>
<feature type="domain" description="NADP-dependent oxidoreductase" evidence="1">
    <location>
        <begin position="47"/>
        <end position="297"/>
    </location>
</feature>
<name>A0A1R4IVX4_9MICO</name>
<gene>
    <name evidence="2" type="ORF">FM119_03940</name>
</gene>
<dbReference type="Gene3D" id="3.20.20.100">
    <property type="entry name" value="NADP-dependent oxidoreductase domain"/>
    <property type="match status" value="1"/>
</dbReference>
<organism evidence="2 3">
    <name type="scientific">Mycetocola reblochoni REB411</name>
    <dbReference type="NCBI Taxonomy" id="1255698"/>
    <lineage>
        <taxon>Bacteria</taxon>
        <taxon>Bacillati</taxon>
        <taxon>Actinomycetota</taxon>
        <taxon>Actinomycetes</taxon>
        <taxon>Micrococcales</taxon>
        <taxon>Microbacteriaceae</taxon>
        <taxon>Mycetocola</taxon>
    </lineage>
</organism>
<evidence type="ECO:0000313" key="2">
    <source>
        <dbReference type="EMBL" id="SJN23992.1"/>
    </source>
</evidence>
<protein>
    <submittedName>
        <fullName evidence="2">L-fuco-beta-pyranose dehydrogenase</fullName>
        <ecNumber evidence="2">1.1.1.122</ecNumber>
    </submittedName>
</protein>
<reference evidence="3" key="1">
    <citation type="submission" date="2017-02" db="EMBL/GenBank/DDBJ databases">
        <authorList>
            <person name="Dridi B."/>
        </authorList>
    </citation>
    <scope>NUCLEOTIDE SEQUENCE [LARGE SCALE GENOMIC DNA]</scope>
    <source>
        <strain evidence="3">EB411</strain>
    </source>
</reference>
<dbReference type="PANTHER" id="PTHR43312:SF1">
    <property type="entry name" value="NADP-DEPENDENT OXIDOREDUCTASE DOMAIN-CONTAINING PROTEIN"/>
    <property type="match status" value="1"/>
</dbReference>
<sequence>MVSSPEGVGRIGLGLAAAGRPAYINLGHDVDQSPGLGVEQLRRRCHELLDRAWDLGVRTVDAARSYGLAERFLGSWLAAHAGRREQLLVSSKWGYRYVGGWRVDAEVHERKDHALAAFREQWPMTVAELGGEPDQYLVHSVTPDSPALADAGLLAALQRLADGGVRVGLSTSGPRQAEVVRRALDLPSSPFRVVQSTWNVLETSAGPALAEASDAGWRVMVKEALANGRLTDRGDATGLLDAAAAAGVTPDALALRAVLEQPWATIVLSGASTPAQLASNLGALEVGADAVARLDIVAESPGEYWRHRSTLAWN</sequence>
<dbReference type="InterPro" id="IPR036812">
    <property type="entry name" value="NAD(P)_OxRdtase_dom_sf"/>
</dbReference>